<accession>A0A8H6E1D2</accession>
<keyword evidence="2" id="KW-1185">Reference proteome</keyword>
<dbReference type="PROSITE" id="PS51257">
    <property type="entry name" value="PROKAR_LIPOPROTEIN"/>
    <property type="match status" value="1"/>
</dbReference>
<gene>
    <name evidence="1" type="ORF">ETB97_010043</name>
</gene>
<dbReference type="OMA" id="WDYAICC"/>
<reference evidence="1 2" key="1">
    <citation type="submission" date="2019-04" db="EMBL/GenBank/DDBJ databases">
        <title>Aspergillus burnettii sp. nov., novel species from soil in southeast Queensland.</title>
        <authorList>
            <person name="Gilchrist C.L.M."/>
            <person name="Pitt J.I."/>
            <person name="Lange L."/>
            <person name="Lacey H.J."/>
            <person name="Vuong D."/>
            <person name="Midgley D.J."/>
            <person name="Greenfield P."/>
            <person name="Bradbury M."/>
            <person name="Lacey E."/>
            <person name="Busk P.K."/>
            <person name="Pilgaard B."/>
            <person name="Chooi Y.H."/>
            <person name="Piggott A.M."/>
        </authorList>
    </citation>
    <scope>NUCLEOTIDE SEQUENCE [LARGE SCALE GENOMIC DNA]</scope>
    <source>
        <strain evidence="1 2">FRR 5400</strain>
    </source>
</reference>
<dbReference type="EMBL" id="SPNV01000504">
    <property type="protein sequence ID" value="KAF5855108.1"/>
    <property type="molecule type" value="Genomic_DNA"/>
</dbReference>
<evidence type="ECO:0000313" key="2">
    <source>
        <dbReference type="Proteomes" id="UP000541154"/>
    </source>
</evidence>
<sequence>MKFTAAAIALATNLAVVQACKCWGGRDIDYQSSRLCCKILGGDWTGSDCHAGSIQNSMFEFAACCDAQDECSDCKWGCASSAVASPWPEVLHQQQGCH</sequence>
<proteinExistence type="predicted"/>
<evidence type="ECO:0000313" key="1">
    <source>
        <dbReference type="EMBL" id="KAF5855108.1"/>
    </source>
</evidence>
<comment type="caution">
    <text evidence="1">The sequence shown here is derived from an EMBL/GenBank/DDBJ whole genome shotgun (WGS) entry which is preliminary data.</text>
</comment>
<organism evidence="1 2">
    <name type="scientific">Petromyces alliaceus</name>
    <name type="common">Aspergillus alliaceus</name>
    <dbReference type="NCBI Taxonomy" id="209559"/>
    <lineage>
        <taxon>Eukaryota</taxon>
        <taxon>Fungi</taxon>
        <taxon>Dikarya</taxon>
        <taxon>Ascomycota</taxon>
        <taxon>Pezizomycotina</taxon>
        <taxon>Eurotiomycetes</taxon>
        <taxon>Eurotiomycetidae</taxon>
        <taxon>Eurotiales</taxon>
        <taxon>Aspergillaceae</taxon>
        <taxon>Aspergillus</taxon>
        <taxon>Aspergillus subgen. Circumdati</taxon>
    </lineage>
</organism>
<name>A0A5N6FBC6_PETAA</name>
<protein>
    <submittedName>
        <fullName evidence="1">Uncharacterized protein</fullName>
    </submittedName>
</protein>
<accession>A0A5N6FBC6</accession>
<dbReference type="AlphaFoldDB" id="A0A5N6FBC6"/>
<dbReference type="Proteomes" id="UP000541154">
    <property type="component" value="Unassembled WGS sequence"/>
</dbReference>